<gene>
    <name evidence="1" type="ORF">AT959_08605</name>
</gene>
<reference evidence="1 2" key="1">
    <citation type="submission" date="2015-12" db="EMBL/GenBank/DDBJ databases">
        <title>Nitrous oxide reduction kinetics distinguish bacteria harboring typical versus atypical NosZ.</title>
        <authorList>
            <person name="Yoon S."/>
            <person name="Nissen S."/>
            <person name="Park D."/>
            <person name="Sanford R.A."/>
            <person name="Loeffler F.E."/>
        </authorList>
    </citation>
    <scope>NUCLEOTIDE SEQUENCE [LARGE SCALE GENOMIC DNA]</scope>
    <source>
        <strain evidence="1 2">ATCC BAA-841</strain>
    </source>
</reference>
<proteinExistence type="predicted"/>
<name>A0A133XIL1_9RHOO</name>
<evidence type="ECO:0000313" key="1">
    <source>
        <dbReference type="EMBL" id="KXB30780.1"/>
    </source>
</evidence>
<accession>A0A133XIL1</accession>
<keyword evidence="2" id="KW-1185">Reference proteome</keyword>
<evidence type="ECO:0000313" key="2">
    <source>
        <dbReference type="Proteomes" id="UP000070186"/>
    </source>
</evidence>
<dbReference type="EMBL" id="LODL01000019">
    <property type="protein sequence ID" value="KXB30780.1"/>
    <property type="molecule type" value="Genomic_DNA"/>
</dbReference>
<sequence length="201" mass="23412">MASLTKTFRREYDALRWAIRWCTDQMHPNFQWYGGRGITVCPEWTASFAAFLMHVGPKPKHSRLLWLGRLDVNKGYEPGNVAWLPHQRQITHRRYCRRMQFEGQELTLEEISRELGLAPGGLRTRIVRLEMAPAKALTSGPVQYRKTAVLLTHNGQTMSLPEWARKVGIRREKLRNRLDHGWPLEKALQPGDFRRKPDSSL</sequence>
<protein>
    <submittedName>
        <fullName evidence="1">Uncharacterized protein</fullName>
    </submittedName>
</protein>
<organism evidence="1 2">
    <name type="scientific">Dechloromonas denitrificans</name>
    <dbReference type="NCBI Taxonomy" id="281362"/>
    <lineage>
        <taxon>Bacteria</taxon>
        <taxon>Pseudomonadati</taxon>
        <taxon>Pseudomonadota</taxon>
        <taxon>Betaproteobacteria</taxon>
        <taxon>Rhodocyclales</taxon>
        <taxon>Azonexaceae</taxon>
        <taxon>Dechloromonas</taxon>
    </lineage>
</organism>
<comment type="caution">
    <text evidence="1">The sequence shown here is derived from an EMBL/GenBank/DDBJ whole genome shotgun (WGS) entry which is preliminary data.</text>
</comment>
<dbReference type="AlphaFoldDB" id="A0A133XIL1"/>
<dbReference type="Proteomes" id="UP000070186">
    <property type="component" value="Unassembled WGS sequence"/>
</dbReference>
<dbReference type="STRING" id="281362.AT959_08605"/>